<name>A0A7J7ZGX3_PIPKU</name>
<evidence type="ECO:0000313" key="13">
    <source>
        <dbReference type="Proteomes" id="UP000558488"/>
    </source>
</evidence>
<evidence type="ECO:0000313" key="12">
    <source>
        <dbReference type="EMBL" id="KAF6373359.1"/>
    </source>
</evidence>
<dbReference type="InterPro" id="IPR048668">
    <property type="entry name" value="IL3RB_N"/>
</dbReference>
<dbReference type="PROSITE" id="PS01355">
    <property type="entry name" value="HEMATOPO_REC_S_F1"/>
    <property type="match status" value="1"/>
</dbReference>
<accession>A0A7J7ZGX3</accession>
<dbReference type="EMBL" id="JACAGB010000003">
    <property type="protein sequence ID" value="KAF6373359.1"/>
    <property type="molecule type" value="Genomic_DNA"/>
</dbReference>
<keyword evidence="7 12" id="KW-0675">Receptor</keyword>
<evidence type="ECO:0000256" key="7">
    <source>
        <dbReference type="ARBA" id="ARBA00023170"/>
    </source>
</evidence>
<evidence type="ECO:0000256" key="2">
    <source>
        <dbReference type="ARBA" id="ARBA00022692"/>
    </source>
</evidence>
<feature type="region of interest" description="Disordered" evidence="9">
    <location>
        <begin position="775"/>
        <end position="813"/>
    </location>
</feature>
<dbReference type="InterPro" id="IPR003531">
    <property type="entry name" value="Hempt_rcpt_S_F1_CS"/>
</dbReference>
<keyword evidence="4" id="KW-1133">Transmembrane helix</keyword>
<dbReference type="GO" id="GO:0009897">
    <property type="term" value="C:external side of plasma membrane"/>
    <property type="evidence" value="ECO:0007669"/>
    <property type="project" value="TreeGrafter"/>
</dbReference>
<keyword evidence="3 10" id="KW-0732">Signal</keyword>
<dbReference type="AlphaFoldDB" id="A0A7J7ZGX3"/>
<dbReference type="SUPFAM" id="SSF49265">
    <property type="entry name" value="Fibronectin type III"/>
    <property type="match status" value="4"/>
</dbReference>
<evidence type="ECO:0000259" key="11">
    <source>
        <dbReference type="PROSITE" id="PS50853"/>
    </source>
</evidence>
<organism evidence="12 13">
    <name type="scientific">Pipistrellus kuhlii</name>
    <name type="common">Kuhl's pipistrelle</name>
    <dbReference type="NCBI Taxonomy" id="59472"/>
    <lineage>
        <taxon>Eukaryota</taxon>
        <taxon>Metazoa</taxon>
        <taxon>Chordata</taxon>
        <taxon>Craniata</taxon>
        <taxon>Vertebrata</taxon>
        <taxon>Euteleostomi</taxon>
        <taxon>Mammalia</taxon>
        <taxon>Eutheria</taxon>
        <taxon>Laurasiatheria</taxon>
        <taxon>Chiroptera</taxon>
        <taxon>Yangochiroptera</taxon>
        <taxon>Vespertilionidae</taxon>
        <taxon>Pipistrellus</taxon>
    </lineage>
</organism>
<gene>
    <name evidence="12" type="ORF">mPipKuh1_003342</name>
</gene>
<feature type="compositionally biased region" description="Polar residues" evidence="9">
    <location>
        <begin position="576"/>
        <end position="589"/>
    </location>
</feature>
<keyword evidence="5" id="KW-0472">Membrane</keyword>
<keyword evidence="8" id="KW-0325">Glycoprotein</keyword>
<keyword evidence="6" id="KW-1015">Disulfide bond</keyword>
<dbReference type="InterPro" id="IPR003961">
    <property type="entry name" value="FN3_dom"/>
</dbReference>
<dbReference type="Pfam" id="PF21460">
    <property type="entry name" value="IL3Rb_N"/>
    <property type="match status" value="1"/>
</dbReference>
<dbReference type="PROSITE" id="PS50853">
    <property type="entry name" value="FN3"/>
    <property type="match status" value="2"/>
</dbReference>
<reference evidence="12 13" key="1">
    <citation type="journal article" date="2020" name="Nature">
        <title>Six reference-quality genomes reveal evolution of bat adaptations.</title>
        <authorList>
            <person name="Jebb D."/>
            <person name="Huang Z."/>
            <person name="Pippel M."/>
            <person name="Hughes G.M."/>
            <person name="Lavrichenko K."/>
            <person name="Devanna P."/>
            <person name="Winkler S."/>
            <person name="Jermiin L.S."/>
            <person name="Skirmuntt E.C."/>
            <person name="Katzourakis A."/>
            <person name="Burkitt-Gray L."/>
            <person name="Ray D.A."/>
            <person name="Sullivan K.A.M."/>
            <person name="Roscito J.G."/>
            <person name="Kirilenko B.M."/>
            <person name="Davalos L.M."/>
            <person name="Corthals A.P."/>
            <person name="Power M.L."/>
            <person name="Jones G."/>
            <person name="Ransome R.D."/>
            <person name="Dechmann D.K.N."/>
            <person name="Locatelli A.G."/>
            <person name="Puechmaille S.J."/>
            <person name="Fedrigo O."/>
            <person name="Jarvis E.D."/>
            <person name="Hiller M."/>
            <person name="Vernes S.C."/>
            <person name="Myers E.W."/>
            <person name="Teeling E.C."/>
        </authorList>
    </citation>
    <scope>NUCLEOTIDE SEQUENCE [LARGE SCALE GENOMIC DNA]</scope>
    <source>
        <strain evidence="12">MPipKuh1</strain>
        <tissue evidence="12">Flight muscle</tissue>
    </source>
</reference>
<feature type="domain" description="Fibronectin type-III" evidence="11">
    <location>
        <begin position="342"/>
        <end position="437"/>
    </location>
</feature>
<evidence type="ECO:0000256" key="10">
    <source>
        <dbReference type="SAM" id="SignalP"/>
    </source>
</evidence>
<dbReference type="InterPro" id="IPR013783">
    <property type="entry name" value="Ig-like_fold"/>
</dbReference>
<dbReference type="CDD" id="cd00063">
    <property type="entry name" value="FN3"/>
    <property type="match status" value="2"/>
</dbReference>
<dbReference type="Proteomes" id="UP000558488">
    <property type="component" value="Unassembled WGS sequence"/>
</dbReference>
<evidence type="ECO:0000256" key="9">
    <source>
        <dbReference type="SAM" id="MobiDB-lite"/>
    </source>
</evidence>
<evidence type="ECO:0000256" key="8">
    <source>
        <dbReference type="ARBA" id="ARBA00023180"/>
    </source>
</evidence>
<dbReference type="PANTHER" id="PTHR23037:SF22">
    <property type="entry name" value="CYTOKINE RECEPTOR COMMON SUBUNIT BETA"/>
    <property type="match status" value="1"/>
</dbReference>
<feature type="domain" description="Fibronectin type-III" evidence="11">
    <location>
        <begin position="135"/>
        <end position="238"/>
    </location>
</feature>
<evidence type="ECO:0000256" key="1">
    <source>
        <dbReference type="ARBA" id="ARBA00004479"/>
    </source>
</evidence>
<sequence length="901" mass="97952">MALARWLFHMALLALSREPRVAGDFETIPLQTLRCHNDYTSRITCRWADTQEAQRLVNLTLYRRLNASPPEPVSCELTDDMPWSACPASHCVPRKCVIPSTRFIIADRDNFSFESDRPLGTQLTVILAQHVQPPAPRDLHIRPDGDRFLLTWSVAPAASQSPWLSELEFDVAYRRHQDSWEDASSLSCTAPQAHLGPGHLIAGSTYVARVRAQLGRDSGFSGRPSPWSPEVLWDSQPGDQAQPQNLQCFFDGATALSCSWEVRAEVDRSVSFTLFYKPSPNEGSAMTLREQECSPVLKEARGPYVCHRCQVPVADPRNHSQYLVSVRPKREEKFIKSSENIQMAPPTLNVTKGGDGYILRWEVTMYYRHIEYTSEVQYKKDAASWEESKTEPLQNTRFLSLPPLESSTRYQARVRVRPHNGYSGIWSEWSEESSWDTEWVLPTWGLALILVFTTLAFLLALRLCGSYGYRWTHKWAEKIPNPSKSRLFQDMSAGRWPPSGPAALTSRSLAHKGPWDSPFPGLQGVSPEDRMHSEVSPLTVEDPKHARDAPSEPSTTPAASDLPGELPPGPTPCLSAPSSCPESQGSSFDFNGPYLGPPHSRSLPDLLGQEEPPPMGGSQKPLPPGSLEYLCLPQGEQVQLVPLAQVMGQAQARGAEQRSCLRAEGSPSVETGAGPVPHPPGLLVGGQGLQDSPTALSAVPGRPAESSVASGYVSPADLALALPKEVPSASNASRVPPLGLPSEQNHGLCPRLACGPLGGPAPGKSVIDSYVELPSTMGQAPKSPLGGPAPPAASSQVLSPREPRGDVTPVSPHPEGLLVLQQVGDYCFLPGMGSGPLSPQSKSSCPGPCLESRDLDQAFPAKKPSCPAIPQVPAIQLFKALKQQDYLSLPPWDVGRPGEVC</sequence>
<evidence type="ECO:0000256" key="3">
    <source>
        <dbReference type="ARBA" id="ARBA00022729"/>
    </source>
</evidence>
<dbReference type="SMART" id="SM00060">
    <property type="entry name" value="FN3"/>
    <property type="match status" value="3"/>
</dbReference>
<evidence type="ECO:0000256" key="4">
    <source>
        <dbReference type="ARBA" id="ARBA00022989"/>
    </source>
</evidence>
<dbReference type="PANTHER" id="PTHR23037">
    <property type="entry name" value="CYTOKINE RECEPTOR"/>
    <property type="match status" value="1"/>
</dbReference>
<comment type="caution">
    <text evidence="12">The sequence shown here is derived from an EMBL/GenBank/DDBJ whole genome shotgun (WGS) entry which is preliminary data.</text>
</comment>
<dbReference type="Gene3D" id="2.60.40.10">
    <property type="entry name" value="Immunoglobulins"/>
    <property type="match status" value="4"/>
</dbReference>
<evidence type="ECO:0000256" key="6">
    <source>
        <dbReference type="ARBA" id="ARBA00023157"/>
    </source>
</evidence>
<feature type="compositionally biased region" description="Basic and acidic residues" evidence="9">
    <location>
        <begin position="541"/>
        <end position="550"/>
    </location>
</feature>
<feature type="signal peptide" evidence="10">
    <location>
        <begin position="1"/>
        <end position="23"/>
    </location>
</feature>
<dbReference type="InterPro" id="IPR036116">
    <property type="entry name" value="FN3_sf"/>
</dbReference>
<comment type="subcellular location">
    <subcellularLocation>
        <location evidence="1">Membrane</location>
        <topology evidence="1">Single-pass type I membrane protein</topology>
    </subcellularLocation>
</comment>
<protein>
    <submittedName>
        <fullName evidence="12">Colony stimulating factor 2 receptor subunit beta</fullName>
    </submittedName>
</protein>
<feature type="chain" id="PRO_5029789251" evidence="10">
    <location>
        <begin position="24"/>
        <end position="901"/>
    </location>
</feature>
<keyword evidence="13" id="KW-1185">Reference proteome</keyword>
<evidence type="ECO:0000256" key="5">
    <source>
        <dbReference type="ARBA" id="ARBA00023136"/>
    </source>
</evidence>
<feature type="region of interest" description="Disordered" evidence="9">
    <location>
        <begin position="498"/>
        <end position="627"/>
    </location>
</feature>
<keyword evidence="2" id="KW-0812">Transmembrane</keyword>
<dbReference type="GO" id="GO:0004896">
    <property type="term" value="F:cytokine receptor activity"/>
    <property type="evidence" value="ECO:0007669"/>
    <property type="project" value="InterPro"/>
</dbReference>
<proteinExistence type="predicted"/>